<proteinExistence type="predicted"/>
<reference evidence="4" key="1">
    <citation type="submission" date="2013-08" db="EMBL/GenBank/DDBJ databases">
        <authorList>
            <person name="Mendez C."/>
            <person name="Richter M."/>
            <person name="Ferrer M."/>
            <person name="Sanchez J."/>
        </authorList>
    </citation>
    <scope>NUCLEOTIDE SEQUENCE</scope>
</reference>
<sequence>MVLDSLGKSLRGVLQKIARGSTVDEALLNDVVRDIQRALLQADVNVQLALDLTQRVRRRATQEKPPAGASMRDFLVRIIYEEIRGILGKDAVFELRPRRILLTGLFGPRGNDHHRRKAGAPFPEEGSPG</sequence>
<dbReference type="AlphaFoldDB" id="T1CUA9"/>
<evidence type="ECO:0000313" key="4">
    <source>
        <dbReference type="EMBL" id="EQD72459.1"/>
    </source>
</evidence>
<feature type="non-terminal residue" evidence="4">
    <location>
        <position position="129"/>
    </location>
</feature>
<dbReference type="GO" id="GO:0048500">
    <property type="term" value="C:signal recognition particle"/>
    <property type="evidence" value="ECO:0007669"/>
    <property type="project" value="InterPro"/>
</dbReference>
<dbReference type="InterPro" id="IPR042101">
    <property type="entry name" value="SRP54_N_sf"/>
</dbReference>
<organism evidence="4">
    <name type="scientific">mine drainage metagenome</name>
    <dbReference type="NCBI Taxonomy" id="410659"/>
    <lineage>
        <taxon>unclassified sequences</taxon>
        <taxon>metagenomes</taxon>
        <taxon>ecological metagenomes</taxon>
    </lineage>
</organism>
<dbReference type="InterPro" id="IPR036225">
    <property type="entry name" value="SRP/SRP_N"/>
</dbReference>
<comment type="subcellular location">
    <subcellularLocation>
        <location evidence="1">Cytoplasm</location>
    </subcellularLocation>
</comment>
<gene>
    <name evidence="4" type="ORF">B1B_03747</name>
</gene>
<reference evidence="4" key="2">
    <citation type="journal article" date="2014" name="ISME J.">
        <title>Microbial stratification in low pH oxic and suboxic macroscopic growths along an acid mine drainage.</title>
        <authorList>
            <person name="Mendez-Garcia C."/>
            <person name="Mesa V."/>
            <person name="Sprenger R.R."/>
            <person name="Richter M."/>
            <person name="Diez M.S."/>
            <person name="Solano J."/>
            <person name="Bargiela R."/>
            <person name="Golyshina O.V."/>
            <person name="Manteca A."/>
            <person name="Ramos J.L."/>
            <person name="Gallego J.R."/>
            <person name="Llorente I."/>
            <person name="Martins Dos Santos V.A."/>
            <person name="Jensen O.N."/>
            <person name="Pelaez A.I."/>
            <person name="Sanchez J."/>
            <person name="Ferrer M."/>
        </authorList>
    </citation>
    <scope>NUCLEOTIDE SEQUENCE</scope>
</reference>
<dbReference type="GO" id="GO:0003924">
    <property type="term" value="F:GTPase activity"/>
    <property type="evidence" value="ECO:0007669"/>
    <property type="project" value="InterPro"/>
</dbReference>
<dbReference type="GO" id="GO:0005525">
    <property type="term" value="F:GTP binding"/>
    <property type="evidence" value="ECO:0007669"/>
    <property type="project" value="InterPro"/>
</dbReference>
<dbReference type="SUPFAM" id="SSF47364">
    <property type="entry name" value="Domain of the SRP/SRP receptor G-proteins"/>
    <property type="match status" value="1"/>
</dbReference>
<evidence type="ECO:0000256" key="1">
    <source>
        <dbReference type="ARBA" id="ARBA00004496"/>
    </source>
</evidence>
<name>T1CUA9_9ZZZZ</name>
<dbReference type="Pfam" id="PF02881">
    <property type="entry name" value="SRP54_N"/>
    <property type="match status" value="1"/>
</dbReference>
<feature type="domain" description="Signal recognition particle SRP54 helical bundle" evidence="3">
    <location>
        <begin position="2"/>
        <end position="87"/>
    </location>
</feature>
<dbReference type="InterPro" id="IPR022941">
    <property type="entry name" value="SRP54"/>
</dbReference>
<dbReference type="Gene3D" id="1.20.120.140">
    <property type="entry name" value="Signal recognition particle SRP54, nucleotide-binding domain"/>
    <property type="match status" value="1"/>
</dbReference>
<feature type="region of interest" description="Disordered" evidence="2">
    <location>
        <begin position="108"/>
        <end position="129"/>
    </location>
</feature>
<evidence type="ECO:0000259" key="3">
    <source>
        <dbReference type="SMART" id="SM00963"/>
    </source>
</evidence>
<evidence type="ECO:0000256" key="2">
    <source>
        <dbReference type="SAM" id="MobiDB-lite"/>
    </source>
</evidence>
<protein>
    <submittedName>
        <fullName evidence="4">GTP-binding signal recognition particle G-domain-containing protein</fullName>
    </submittedName>
</protein>
<dbReference type="PANTHER" id="PTHR11564:SF5">
    <property type="entry name" value="SIGNAL RECOGNITION PARTICLE SUBUNIT SRP54"/>
    <property type="match status" value="1"/>
</dbReference>
<dbReference type="EMBL" id="AUZY01002321">
    <property type="protein sequence ID" value="EQD72459.1"/>
    <property type="molecule type" value="Genomic_DNA"/>
</dbReference>
<dbReference type="SMART" id="SM00963">
    <property type="entry name" value="SRP54_N"/>
    <property type="match status" value="1"/>
</dbReference>
<comment type="caution">
    <text evidence="4">The sequence shown here is derived from an EMBL/GenBank/DDBJ whole genome shotgun (WGS) entry which is preliminary data.</text>
</comment>
<dbReference type="InterPro" id="IPR013822">
    <property type="entry name" value="Signal_recog_particl_SRP54_hlx"/>
</dbReference>
<accession>T1CUA9</accession>
<dbReference type="GO" id="GO:0006614">
    <property type="term" value="P:SRP-dependent cotranslational protein targeting to membrane"/>
    <property type="evidence" value="ECO:0007669"/>
    <property type="project" value="InterPro"/>
</dbReference>
<dbReference type="PANTHER" id="PTHR11564">
    <property type="entry name" value="SIGNAL RECOGNITION PARTICLE 54K PROTEIN SRP54"/>
    <property type="match status" value="1"/>
</dbReference>